<name>A0A3M7RLY5_BRAPC</name>
<proteinExistence type="predicted"/>
<evidence type="ECO:0000313" key="1">
    <source>
        <dbReference type="EMBL" id="RNA24541.1"/>
    </source>
</evidence>
<dbReference type="EMBL" id="REGN01003099">
    <property type="protein sequence ID" value="RNA24541.1"/>
    <property type="molecule type" value="Genomic_DNA"/>
</dbReference>
<evidence type="ECO:0000313" key="2">
    <source>
        <dbReference type="Proteomes" id="UP000276133"/>
    </source>
</evidence>
<dbReference type="Proteomes" id="UP000276133">
    <property type="component" value="Unassembled WGS sequence"/>
</dbReference>
<organism evidence="1 2">
    <name type="scientific">Brachionus plicatilis</name>
    <name type="common">Marine rotifer</name>
    <name type="synonym">Brachionus muelleri</name>
    <dbReference type="NCBI Taxonomy" id="10195"/>
    <lineage>
        <taxon>Eukaryota</taxon>
        <taxon>Metazoa</taxon>
        <taxon>Spiralia</taxon>
        <taxon>Gnathifera</taxon>
        <taxon>Rotifera</taxon>
        <taxon>Eurotatoria</taxon>
        <taxon>Monogononta</taxon>
        <taxon>Pseudotrocha</taxon>
        <taxon>Ploima</taxon>
        <taxon>Brachionidae</taxon>
        <taxon>Brachionus</taxon>
    </lineage>
</organism>
<gene>
    <name evidence="1" type="ORF">BpHYR1_009409</name>
</gene>
<sequence>MPFYKGITLSDRKKQRMFLSILEESIKNLNQLNFDHLIMIMNLKLPISSLQIGINNRPEFLDTILNPCFL</sequence>
<comment type="caution">
    <text evidence="1">The sequence shown here is derived from an EMBL/GenBank/DDBJ whole genome shotgun (WGS) entry which is preliminary data.</text>
</comment>
<keyword evidence="2" id="KW-1185">Reference proteome</keyword>
<dbReference type="AlphaFoldDB" id="A0A3M7RLY5"/>
<accession>A0A3M7RLY5</accession>
<protein>
    <submittedName>
        <fullName evidence="1">Uncharacterized protein</fullName>
    </submittedName>
</protein>
<reference evidence="1 2" key="1">
    <citation type="journal article" date="2018" name="Sci. Rep.">
        <title>Genomic signatures of local adaptation to the degree of environmental predictability in rotifers.</title>
        <authorList>
            <person name="Franch-Gras L."/>
            <person name="Hahn C."/>
            <person name="Garcia-Roger E.M."/>
            <person name="Carmona M.J."/>
            <person name="Serra M."/>
            <person name="Gomez A."/>
        </authorList>
    </citation>
    <scope>NUCLEOTIDE SEQUENCE [LARGE SCALE GENOMIC DNA]</scope>
    <source>
        <strain evidence="1">HYR1</strain>
    </source>
</reference>